<reference evidence="1 2" key="1">
    <citation type="journal article" date="2019" name="Nat. Ecol. Evol.">
        <title>Megaphylogeny resolves global patterns of mushroom evolution.</title>
        <authorList>
            <person name="Varga T."/>
            <person name="Krizsan K."/>
            <person name="Foldi C."/>
            <person name="Dima B."/>
            <person name="Sanchez-Garcia M."/>
            <person name="Sanchez-Ramirez S."/>
            <person name="Szollosi G.J."/>
            <person name="Szarkandi J.G."/>
            <person name="Papp V."/>
            <person name="Albert L."/>
            <person name="Andreopoulos W."/>
            <person name="Angelini C."/>
            <person name="Antonin V."/>
            <person name="Barry K.W."/>
            <person name="Bougher N.L."/>
            <person name="Buchanan P."/>
            <person name="Buyck B."/>
            <person name="Bense V."/>
            <person name="Catcheside P."/>
            <person name="Chovatia M."/>
            <person name="Cooper J."/>
            <person name="Damon W."/>
            <person name="Desjardin D."/>
            <person name="Finy P."/>
            <person name="Geml J."/>
            <person name="Haridas S."/>
            <person name="Hughes K."/>
            <person name="Justo A."/>
            <person name="Karasinski D."/>
            <person name="Kautmanova I."/>
            <person name="Kiss B."/>
            <person name="Kocsube S."/>
            <person name="Kotiranta H."/>
            <person name="LaButti K.M."/>
            <person name="Lechner B.E."/>
            <person name="Liimatainen K."/>
            <person name="Lipzen A."/>
            <person name="Lukacs Z."/>
            <person name="Mihaltcheva S."/>
            <person name="Morgado L.N."/>
            <person name="Niskanen T."/>
            <person name="Noordeloos M.E."/>
            <person name="Ohm R.A."/>
            <person name="Ortiz-Santana B."/>
            <person name="Ovrebo C."/>
            <person name="Racz N."/>
            <person name="Riley R."/>
            <person name="Savchenko A."/>
            <person name="Shiryaev A."/>
            <person name="Soop K."/>
            <person name="Spirin V."/>
            <person name="Szebenyi C."/>
            <person name="Tomsovsky M."/>
            <person name="Tulloss R.E."/>
            <person name="Uehling J."/>
            <person name="Grigoriev I.V."/>
            <person name="Vagvolgyi C."/>
            <person name="Papp T."/>
            <person name="Martin F.M."/>
            <person name="Miettinen O."/>
            <person name="Hibbett D.S."/>
            <person name="Nagy L.G."/>
        </authorList>
    </citation>
    <scope>NUCLEOTIDE SEQUENCE [LARGE SCALE GENOMIC DNA]</scope>
    <source>
        <strain evidence="1 2">NL-1719</strain>
    </source>
</reference>
<evidence type="ECO:0000313" key="1">
    <source>
        <dbReference type="EMBL" id="TFK69320.1"/>
    </source>
</evidence>
<protein>
    <submittedName>
        <fullName evidence="1">Uncharacterized protein</fullName>
    </submittedName>
</protein>
<organism evidence="1 2">
    <name type="scientific">Pluteus cervinus</name>
    <dbReference type="NCBI Taxonomy" id="181527"/>
    <lineage>
        <taxon>Eukaryota</taxon>
        <taxon>Fungi</taxon>
        <taxon>Dikarya</taxon>
        <taxon>Basidiomycota</taxon>
        <taxon>Agaricomycotina</taxon>
        <taxon>Agaricomycetes</taxon>
        <taxon>Agaricomycetidae</taxon>
        <taxon>Agaricales</taxon>
        <taxon>Pluteineae</taxon>
        <taxon>Pluteaceae</taxon>
        <taxon>Pluteus</taxon>
    </lineage>
</organism>
<keyword evidence="2" id="KW-1185">Reference proteome</keyword>
<dbReference type="EMBL" id="ML208333">
    <property type="protein sequence ID" value="TFK69320.1"/>
    <property type="molecule type" value="Genomic_DNA"/>
</dbReference>
<accession>A0ACD3AUT3</accession>
<evidence type="ECO:0000313" key="2">
    <source>
        <dbReference type="Proteomes" id="UP000308600"/>
    </source>
</evidence>
<name>A0ACD3AUT3_9AGAR</name>
<sequence length="427" mass="48835">MHESILPPEIWCKIFELSCTDGGYTGHSLSLVSKYFNAISGPYRFQSISLINIKYVLRFLKVLRNSPPNLRRLRYLEITYTGDLMRATYSIHSNWDSSSEYEEEYVYSRSERSDSDDDDGDNDSIDTDEDETYPEDSANTDSDLEDEDLTKEEVDDFREDIEFLQSPEANDSLPLDYPIENPNLELHGDKLFMSALSEILEMCSETLIIVSISVIVFSTKFRYHFPVLPAVYMPALQELTWCGPLTHEGPPQGEGPHNRYDHEVCFPSLERLFLGVTVSFDVDTSRLIARQCPKLLYLRSNLPSLYRNTLRAALPLGPGVGTTTSQPEHPAQLPFATPPSVIQHLIQFPDQWINFTSNILEERGLKANDLKKYVDHRVKLVYRTTHHQRLQNDWKDRVAGGPGSWAFRECNFDDRATEAASDGLDDE</sequence>
<gene>
    <name evidence="1" type="ORF">BDN72DRAFT_840687</name>
</gene>
<proteinExistence type="predicted"/>
<dbReference type="Proteomes" id="UP000308600">
    <property type="component" value="Unassembled WGS sequence"/>
</dbReference>